<dbReference type="Gramene" id="KQK15732">
    <property type="protein sequence ID" value="KQK15732"/>
    <property type="gene ID" value="BRADI_1g24603v3"/>
</dbReference>
<dbReference type="PANTHER" id="PTHR34591">
    <property type="entry name" value="OS03G0653100 PROTEIN-RELATED"/>
    <property type="match status" value="1"/>
</dbReference>
<reference evidence="2" key="2">
    <citation type="submission" date="2017-06" db="EMBL/GenBank/DDBJ databases">
        <title>WGS assembly of Brachypodium distachyon.</title>
        <authorList>
            <consortium name="The International Brachypodium Initiative"/>
            <person name="Lucas S."/>
            <person name="Harmon-Smith M."/>
            <person name="Lail K."/>
            <person name="Tice H."/>
            <person name="Grimwood J."/>
            <person name="Bruce D."/>
            <person name="Barry K."/>
            <person name="Shu S."/>
            <person name="Lindquist E."/>
            <person name="Wang M."/>
            <person name="Pitluck S."/>
            <person name="Vogel J.P."/>
            <person name="Garvin D.F."/>
            <person name="Mockler T.C."/>
            <person name="Schmutz J."/>
            <person name="Rokhsar D."/>
            <person name="Bevan M.W."/>
        </authorList>
    </citation>
    <scope>NUCLEOTIDE SEQUENCE</scope>
    <source>
        <strain evidence="2">Bd21</strain>
    </source>
</reference>
<evidence type="ECO:0000259" key="1">
    <source>
        <dbReference type="PROSITE" id="PS50181"/>
    </source>
</evidence>
<dbReference type="AlphaFoldDB" id="A0A0Q3JUH7"/>
<dbReference type="PANTHER" id="PTHR34591:SF28">
    <property type="entry name" value="F-BOX DOMAIN-CONTAINING PROTEIN"/>
    <property type="match status" value="1"/>
</dbReference>
<dbReference type="PROSITE" id="PS50181">
    <property type="entry name" value="FBOX"/>
    <property type="match status" value="1"/>
</dbReference>
<name>A0A0Q3JUH7_BRADI</name>
<feature type="domain" description="F-box" evidence="1">
    <location>
        <begin position="1"/>
        <end position="44"/>
    </location>
</feature>
<sequence>MDLPDELLDDVLRRIPPQRLAACRRVCGNWRAVIDGRGLVLAHLAPRPPRGIFINHRMHLAFDPTASLHYHVLHFPDAHPEASSLMASYDSTRVPDGVASELWVQRDFIREGDAVVAVPDLWSSDQYAPSSEKRPRPEWELKHQADLELSLRRHYNNSLGGDGIGKSWVLEETLEALSNHRGDHGWDSSDEDSIIDVQGERRINKPEGYIQSYDGMDLLCYHPYKEIVFLCSHYNGFAYYLGSRVAARFRWQRPDLQRRRCVVACVRRRWPDLQRRRCAVTHTVARGGATGWFFGGGRSSLLPDGPRAAPGQRHGAAGQRACHIGCCCVVAALLVVGCRPRSFALRAAGAAGAPIGVARGG</sequence>
<gene>
    <name evidence="2" type="ORF">BRADI_1g24603v3</name>
</gene>
<protein>
    <recommendedName>
        <fullName evidence="1">F-box domain-containing protein</fullName>
    </recommendedName>
</protein>
<reference evidence="3" key="3">
    <citation type="submission" date="2018-08" db="UniProtKB">
        <authorList>
            <consortium name="EnsemblPlants"/>
        </authorList>
    </citation>
    <scope>IDENTIFICATION</scope>
    <source>
        <strain evidence="3">cv. Bd21</strain>
    </source>
</reference>
<dbReference type="InParanoid" id="A0A0Q3JUH7"/>
<dbReference type="InterPro" id="IPR001810">
    <property type="entry name" value="F-box_dom"/>
</dbReference>
<evidence type="ECO:0000313" key="4">
    <source>
        <dbReference type="Proteomes" id="UP000008810"/>
    </source>
</evidence>
<organism evidence="2">
    <name type="scientific">Brachypodium distachyon</name>
    <name type="common">Purple false brome</name>
    <name type="synonym">Trachynia distachya</name>
    <dbReference type="NCBI Taxonomy" id="15368"/>
    <lineage>
        <taxon>Eukaryota</taxon>
        <taxon>Viridiplantae</taxon>
        <taxon>Streptophyta</taxon>
        <taxon>Embryophyta</taxon>
        <taxon>Tracheophyta</taxon>
        <taxon>Spermatophyta</taxon>
        <taxon>Magnoliopsida</taxon>
        <taxon>Liliopsida</taxon>
        <taxon>Poales</taxon>
        <taxon>Poaceae</taxon>
        <taxon>BOP clade</taxon>
        <taxon>Pooideae</taxon>
        <taxon>Stipodae</taxon>
        <taxon>Brachypodieae</taxon>
        <taxon>Brachypodium</taxon>
    </lineage>
</organism>
<proteinExistence type="predicted"/>
<dbReference type="Proteomes" id="UP000008810">
    <property type="component" value="Chromosome 1"/>
</dbReference>
<dbReference type="SMART" id="SM00256">
    <property type="entry name" value="FBOX"/>
    <property type="match status" value="1"/>
</dbReference>
<dbReference type="EnsemblPlants" id="KQK15732">
    <property type="protein sequence ID" value="KQK15732"/>
    <property type="gene ID" value="BRADI_1g24603v3"/>
</dbReference>
<dbReference type="OrthoDB" id="591557at2759"/>
<dbReference type="InterPro" id="IPR036047">
    <property type="entry name" value="F-box-like_dom_sf"/>
</dbReference>
<dbReference type="Pfam" id="PF00646">
    <property type="entry name" value="F-box"/>
    <property type="match status" value="1"/>
</dbReference>
<dbReference type="Gene3D" id="1.20.1280.50">
    <property type="match status" value="1"/>
</dbReference>
<dbReference type="EMBL" id="CM000880">
    <property type="protein sequence ID" value="KQK15732.1"/>
    <property type="molecule type" value="Genomic_DNA"/>
</dbReference>
<evidence type="ECO:0000313" key="3">
    <source>
        <dbReference type="EnsemblPlants" id="KQK15732"/>
    </source>
</evidence>
<dbReference type="SUPFAM" id="SSF81383">
    <property type="entry name" value="F-box domain"/>
    <property type="match status" value="1"/>
</dbReference>
<accession>A0A0Q3JUH7</accession>
<keyword evidence="4" id="KW-1185">Reference proteome</keyword>
<reference evidence="2 3" key="1">
    <citation type="journal article" date="2010" name="Nature">
        <title>Genome sequencing and analysis of the model grass Brachypodium distachyon.</title>
        <authorList>
            <consortium name="International Brachypodium Initiative"/>
        </authorList>
    </citation>
    <scope>NUCLEOTIDE SEQUENCE [LARGE SCALE GENOMIC DNA]</scope>
    <source>
        <strain evidence="2 3">Bd21</strain>
    </source>
</reference>
<evidence type="ECO:0000313" key="2">
    <source>
        <dbReference type="EMBL" id="KQK15732.1"/>
    </source>
</evidence>